<feature type="domain" description="DUF4114" evidence="2">
    <location>
        <begin position="524"/>
        <end position="586"/>
    </location>
</feature>
<sequence length="589" mass="62541">MESEIRQTNEELLNTANVEDSAESKPLSFEKIDGATGPNQTTGVFRAELSDIGFDINSIQIADSNSGQGGATGKFSGFDLDGIKISNVKIDDAQEINNIPALDVFDFSPEKTIFTPGTQRPGDFQDENLQGSLNGKLNNTFATLESFDSDGSTSSSHISLGDGGKIGFDLKKAIEQGETLYLYIGEAANNGETPEGQITVSNQSLTGGNSGGETGGENSGGENNGGQTGGENNGGENNGGNNGELTPNNQGSEKVEVELTSNNSVFIPGDGSRTRLKFNLTESNTKSVNELGVFITDNENGDINGISPGEDGYTQAALQRGQVVFSALADNGLSNLRDPREISLDGGKNLGFYFIKDGTTDQALKDLSAGKAAPNVFFDANVANPDRLDRLQISEREDGQLRLAWKENPESDNGNFDDMVVDFEVSDESPALGSNLQGGFQKEIIDLTGQEGKEIEASFEVESQAAFNNIGGLYRITDENGTVVDPLSGETFSPGDSGYTQAALRNSVVEFDRNGTEEAVTLEGGALYAPYLLANGSEDNAYFVQLEANLDGLDHVRLFGDNTFGFEDLAGIGDGDFNDMVFSVDLTVK</sequence>
<reference evidence="3 4" key="1">
    <citation type="journal article" date="2015" name="Genome Announc.">
        <title>Draft Genome of the Euendolithic (true boring) Cyanobacterium Mastigocoleus testarum strain BC008.</title>
        <authorList>
            <person name="Guida B.S."/>
            <person name="Garcia-Pichel F."/>
        </authorList>
    </citation>
    <scope>NUCLEOTIDE SEQUENCE [LARGE SCALE GENOMIC DNA]</scope>
    <source>
        <strain evidence="3 4">BC008</strain>
    </source>
</reference>
<dbReference type="RefSeq" id="WP_027842432.1">
    <property type="nucleotide sequence ID" value="NZ_LMTZ01000122.1"/>
</dbReference>
<feature type="region of interest" description="Disordered" evidence="1">
    <location>
        <begin position="193"/>
        <end position="250"/>
    </location>
</feature>
<name>A0A0V7ZJD2_9CYAN</name>
<dbReference type="InterPro" id="IPR025193">
    <property type="entry name" value="DUF4114"/>
</dbReference>
<evidence type="ECO:0000313" key="4">
    <source>
        <dbReference type="Proteomes" id="UP000053372"/>
    </source>
</evidence>
<gene>
    <name evidence="3" type="ORF">BC008_17390</name>
</gene>
<feature type="compositionally biased region" description="Gly residues" evidence="1">
    <location>
        <begin position="208"/>
        <end position="242"/>
    </location>
</feature>
<protein>
    <recommendedName>
        <fullName evidence="2">DUF4114 domain-containing protein</fullName>
    </recommendedName>
</protein>
<dbReference type="Pfam" id="PF13448">
    <property type="entry name" value="DUF4114"/>
    <property type="match status" value="1"/>
</dbReference>
<accession>A0A0V7ZJD2</accession>
<dbReference type="AlphaFoldDB" id="A0A0V7ZJD2"/>
<keyword evidence="4" id="KW-1185">Reference proteome</keyword>
<evidence type="ECO:0000256" key="1">
    <source>
        <dbReference type="SAM" id="MobiDB-lite"/>
    </source>
</evidence>
<organism evidence="3 4">
    <name type="scientific">Mastigocoleus testarum BC008</name>
    <dbReference type="NCBI Taxonomy" id="371196"/>
    <lineage>
        <taxon>Bacteria</taxon>
        <taxon>Bacillati</taxon>
        <taxon>Cyanobacteriota</taxon>
        <taxon>Cyanophyceae</taxon>
        <taxon>Nostocales</taxon>
        <taxon>Hapalosiphonaceae</taxon>
        <taxon>Mastigocoleus</taxon>
    </lineage>
</organism>
<comment type="caution">
    <text evidence="3">The sequence shown here is derived from an EMBL/GenBank/DDBJ whole genome shotgun (WGS) entry which is preliminary data.</text>
</comment>
<feature type="compositionally biased region" description="Polar residues" evidence="1">
    <location>
        <begin position="193"/>
        <end position="206"/>
    </location>
</feature>
<evidence type="ECO:0000313" key="3">
    <source>
        <dbReference type="EMBL" id="KST64406.1"/>
    </source>
</evidence>
<dbReference type="Proteomes" id="UP000053372">
    <property type="component" value="Unassembled WGS sequence"/>
</dbReference>
<feature type="region of interest" description="Disordered" evidence="1">
    <location>
        <begin position="1"/>
        <end position="41"/>
    </location>
</feature>
<evidence type="ECO:0000259" key="2">
    <source>
        <dbReference type="Pfam" id="PF13448"/>
    </source>
</evidence>
<dbReference type="OrthoDB" id="517984at2"/>
<dbReference type="EMBL" id="LMTZ01000122">
    <property type="protein sequence ID" value="KST64406.1"/>
    <property type="molecule type" value="Genomic_DNA"/>
</dbReference>
<proteinExistence type="predicted"/>